<keyword evidence="2" id="KW-1185">Reference proteome</keyword>
<evidence type="ECO:0000313" key="1">
    <source>
        <dbReference type="EMBL" id="MEA5667293.1"/>
    </source>
</evidence>
<reference evidence="1 2" key="1">
    <citation type="submission" date="2023-12" db="EMBL/GenBank/DDBJ databases">
        <title>Stenotrophomonas guangdongensis sp. nov., isolated from wilted pepper plants (Capsicum annuum).</title>
        <authorList>
            <person name="Qiu M."/>
            <person name="Li Y."/>
            <person name="Liu Q."/>
            <person name="Zhang X."/>
            <person name="Huang Y."/>
            <person name="Guo R."/>
            <person name="Hu M."/>
            <person name="Zhou J."/>
            <person name="Zhou X."/>
        </authorList>
    </citation>
    <scope>NUCLEOTIDE SEQUENCE [LARGE SCALE GENOMIC DNA]</scope>
    <source>
        <strain evidence="1 2">MH1</strain>
    </source>
</reference>
<dbReference type="Pfam" id="PF06167">
    <property type="entry name" value="Peptidase_M90"/>
    <property type="match status" value="1"/>
</dbReference>
<dbReference type="InterPro" id="IPR010384">
    <property type="entry name" value="MtfA_fam"/>
</dbReference>
<dbReference type="InterPro" id="IPR042252">
    <property type="entry name" value="MtfA_N"/>
</dbReference>
<protein>
    <submittedName>
        <fullName evidence="1">M90 family metallopeptidase</fullName>
    </submittedName>
</protein>
<proteinExistence type="predicted"/>
<dbReference type="Proteomes" id="UP001301653">
    <property type="component" value="Unassembled WGS sequence"/>
</dbReference>
<evidence type="ECO:0000313" key="2">
    <source>
        <dbReference type="Proteomes" id="UP001301653"/>
    </source>
</evidence>
<sequence>MAPHAARDVPLIQSLLRWFRRTPAPLDDALWQQTCRGCHWLHALQPAQQERLRALTGLFLQHKTITPVAGLVLDEGQRMLLAALCCLPLIEFGAEGLHGWSELVVYPDAFRVRRRHSDAIDDGHEWGVVHEWDDELIGESWDSGPLILSWADVQADIADPHAGFCVAVHEMAHKLDALDGAIDGTPPLPREWQRQWAHDFQQCYDHFRAQVDREQEVTLDPYAAEAPEEFFAVVSEYHFSAPDVLEQAMPAVAAHLRRLYGPSPGSAAQAQY</sequence>
<comment type="caution">
    <text evidence="1">The sequence shown here is derived from an EMBL/GenBank/DDBJ whole genome shotgun (WGS) entry which is preliminary data.</text>
</comment>
<name>A0ABU5V1Q5_9GAMM</name>
<dbReference type="CDD" id="cd20169">
    <property type="entry name" value="Peptidase_M90_mtfA"/>
    <property type="match status" value="1"/>
</dbReference>
<dbReference type="SUPFAM" id="SSF55486">
    <property type="entry name" value="Metalloproteases ('zincins'), catalytic domain"/>
    <property type="match status" value="1"/>
</dbReference>
<dbReference type="PANTHER" id="PTHR30164">
    <property type="entry name" value="MTFA PEPTIDASE"/>
    <property type="match status" value="1"/>
</dbReference>
<dbReference type="RefSeq" id="WP_323438359.1">
    <property type="nucleotide sequence ID" value="NZ_JAYFUH010000082.1"/>
</dbReference>
<accession>A0ABU5V1Q5</accession>
<dbReference type="Gene3D" id="1.10.472.150">
    <property type="entry name" value="Glucose-regulated metallo-peptidase M90, N-terminal domain"/>
    <property type="match status" value="1"/>
</dbReference>
<dbReference type="InterPro" id="IPR024079">
    <property type="entry name" value="MetalloPept_cat_dom_sf"/>
</dbReference>
<dbReference type="EMBL" id="JAYFUH010000082">
    <property type="protein sequence ID" value="MEA5667293.1"/>
    <property type="molecule type" value="Genomic_DNA"/>
</dbReference>
<gene>
    <name evidence="1" type="ORF">VA603_07070</name>
</gene>
<organism evidence="1 2">
    <name type="scientific">Stenotrophomonas capsici</name>
    <dbReference type="NCBI Taxonomy" id="3110230"/>
    <lineage>
        <taxon>Bacteria</taxon>
        <taxon>Pseudomonadati</taxon>
        <taxon>Pseudomonadota</taxon>
        <taxon>Gammaproteobacteria</taxon>
        <taxon>Lysobacterales</taxon>
        <taxon>Lysobacteraceae</taxon>
        <taxon>Stenotrophomonas</taxon>
    </lineage>
</organism>
<dbReference type="PANTHER" id="PTHR30164:SF2">
    <property type="entry name" value="PROTEIN MTFA"/>
    <property type="match status" value="1"/>
</dbReference>
<dbReference type="Gene3D" id="3.40.390.10">
    <property type="entry name" value="Collagenase (Catalytic Domain)"/>
    <property type="match status" value="1"/>
</dbReference>